<proteinExistence type="inferred from homology"/>
<dbReference type="Pfam" id="PF01266">
    <property type="entry name" value="DAO"/>
    <property type="match status" value="1"/>
</dbReference>
<feature type="region of interest" description="Disordered" evidence="6">
    <location>
        <begin position="387"/>
        <end position="428"/>
    </location>
</feature>
<evidence type="ECO:0000256" key="1">
    <source>
        <dbReference type="ARBA" id="ARBA00001974"/>
    </source>
</evidence>
<gene>
    <name evidence="8" type="ORF">ACJ72_07242</name>
</gene>
<dbReference type="GO" id="GO:0004657">
    <property type="term" value="F:proline dehydrogenase activity"/>
    <property type="evidence" value="ECO:0007669"/>
    <property type="project" value="TreeGrafter"/>
</dbReference>
<dbReference type="PANTHER" id="PTHR10961">
    <property type="entry name" value="PEROXISOMAL SARCOSINE OXIDASE"/>
    <property type="match status" value="1"/>
</dbReference>
<protein>
    <recommendedName>
        <fullName evidence="7">FAD dependent oxidoreductase domain-containing protein</fullName>
    </recommendedName>
</protein>
<dbReference type="GO" id="GO:0050660">
    <property type="term" value="F:flavin adenine dinucleotide binding"/>
    <property type="evidence" value="ECO:0007669"/>
    <property type="project" value="InterPro"/>
</dbReference>
<dbReference type="InterPro" id="IPR006076">
    <property type="entry name" value="FAD-dep_OxRdtase"/>
</dbReference>
<keyword evidence="5" id="KW-0560">Oxidoreductase</keyword>
<dbReference type="OrthoDB" id="2219495at2759"/>
<comment type="similarity">
    <text evidence="2">Belongs to the MSOX/MTOX family.</text>
</comment>
<dbReference type="EMBL" id="LGUA01001512">
    <property type="protein sequence ID" value="OAX78452.1"/>
    <property type="molecule type" value="Genomic_DNA"/>
</dbReference>
<evidence type="ECO:0000256" key="3">
    <source>
        <dbReference type="ARBA" id="ARBA00022630"/>
    </source>
</evidence>
<dbReference type="PANTHER" id="PTHR10961:SF46">
    <property type="entry name" value="PEROXISOMAL SARCOSINE OXIDASE"/>
    <property type="match status" value="1"/>
</dbReference>
<dbReference type="InterPro" id="IPR036188">
    <property type="entry name" value="FAD/NAD-bd_sf"/>
</dbReference>
<evidence type="ECO:0000256" key="2">
    <source>
        <dbReference type="ARBA" id="ARBA00010989"/>
    </source>
</evidence>
<dbReference type="Pfam" id="PF13489">
    <property type="entry name" value="Methyltransf_23"/>
    <property type="match status" value="1"/>
</dbReference>
<evidence type="ECO:0000256" key="5">
    <source>
        <dbReference type="ARBA" id="ARBA00023002"/>
    </source>
</evidence>
<feature type="domain" description="FAD dependent oxidoreductase" evidence="7">
    <location>
        <begin position="22"/>
        <end position="313"/>
    </location>
</feature>
<dbReference type="SUPFAM" id="SSF51905">
    <property type="entry name" value="FAD/NAD(P)-binding domain"/>
    <property type="match status" value="1"/>
</dbReference>
<dbReference type="Gene3D" id="3.40.50.150">
    <property type="entry name" value="Vaccinia Virus protein VP39"/>
    <property type="match status" value="1"/>
</dbReference>
<dbReference type="InterPro" id="IPR029063">
    <property type="entry name" value="SAM-dependent_MTases_sf"/>
</dbReference>
<dbReference type="AlphaFoldDB" id="A0A1B7NNS2"/>
<dbReference type="GO" id="GO:0050031">
    <property type="term" value="F:L-pipecolate oxidase activity"/>
    <property type="evidence" value="ECO:0007669"/>
    <property type="project" value="TreeGrafter"/>
</dbReference>
<evidence type="ECO:0000256" key="6">
    <source>
        <dbReference type="SAM" id="MobiDB-lite"/>
    </source>
</evidence>
<evidence type="ECO:0000313" key="8">
    <source>
        <dbReference type="EMBL" id="OAX78452.1"/>
    </source>
</evidence>
<dbReference type="SUPFAM" id="SSF53335">
    <property type="entry name" value="S-adenosyl-L-methionine-dependent methyltransferases"/>
    <property type="match status" value="1"/>
</dbReference>
<reference evidence="8 9" key="1">
    <citation type="submission" date="2015-07" db="EMBL/GenBank/DDBJ databases">
        <title>Emmonsia species relationships and genome sequence.</title>
        <authorList>
            <person name="Cuomo C.A."/>
            <person name="Schwartz I.S."/>
            <person name="Kenyon C."/>
            <person name="de Hoog G.S."/>
            <person name="Govender N.P."/>
            <person name="Botha A."/>
            <person name="Moreno L."/>
            <person name="de Vries M."/>
            <person name="Munoz J.F."/>
            <person name="Stielow J.B."/>
        </authorList>
    </citation>
    <scope>NUCLEOTIDE SEQUENCE [LARGE SCALE GENOMIC DNA]</scope>
    <source>
        <strain evidence="8 9">CBS 136260</strain>
    </source>
</reference>
<organism evidence="8 9">
    <name type="scientific">Emergomyces africanus</name>
    <dbReference type="NCBI Taxonomy" id="1955775"/>
    <lineage>
        <taxon>Eukaryota</taxon>
        <taxon>Fungi</taxon>
        <taxon>Dikarya</taxon>
        <taxon>Ascomycota</taxon>
        <taxon>Pezizomycotina</taxon>
        <taxon>Eurotiomycetes</taxon>
        <taxon>Eurotiomycetidae</taxon>
        <taxon>Onygenales</taxon>
        <taxon>Ajellomycetaceae</taxon>
        <taxon>Emergomyces</taxon>
    </lineage>
</organism>
<dbReference type="STRING" id="1658172.A0A1B7NNS2"/>
<dbReference type="Gene3D" id="3.30.9.10">
    <property type="entry name" value="D-Amino Acid Oxidase, subunit A, domain 2"/>
    <property type="match status" value="1"/>
</dbReference>
<dbReference type="Proteomes" id="UP000091918">
    <property type="component" value="Unassembled WGS sequence"/>
</dbReference>
<feature type="compositionally biased region" description="Pro residues" evidence="6">
    <location>
        <begin position="387"/>
        <end position="400"/>
    </location>
</feature>
<dbReference type="InterPro" id="IPR045170">
    <property type="entry name" value="MTOX"/>
</dbReference>
<keyword evidence="4" id="KW-0274">FAD</keyword>
<evidence type="ECO:0000313" key="9">
    <source>
        <dbReference type="Proteomes" id="UP000091918"/>
    </source>
</evidence>
<keyword evidence="3" id="KW-0285">Flavoprotein</keyword>
<comment type="cofactor">
    <cofactor evidence="1">
        <name>FAD</name>
        <dbReference type="ChEBI" id="CHEBI:57692"/>
    </cofactor>
</comment>
<dbReference type="Gene3D" id="3.50.50.60">
    <property type="entry name" value="FAD/NAD(P)-binding domain"/>
    <property type="match status" value="1"/>
</dbReference>
<sequence>MAITNSTKEKDTGPGNPLPDSILIVGGGVFGLSTALALSARHSGKITLVESAPTIPNPQGSSVDTSRIVRADYAKTAYSTLAAAALEKWRNTDWGHEGRYNQSGLVLVCSGDQVGKEYVQVSYENVKVINPELVEKLPSRSDVERVAPGYGSSLDVSGGYVNWGSGWADAEASVRFAKKKLDKMGKVEFRTGDVKRILSIPSQDDSGATRAAATTARPKVTGVELADGTIITADLVILATGAWTGCLVDLRGKAEATGQALAYIRISDEEQAKLANMPTVLNFSTGMFIMPPRNNLLKIARHAYGYRNPQRMRVPAPAHTNGSRHSQIEEEMCWKLPVAQGGICNIIPWDEKRGTDRPMIEIAKEKFEKMYPHFKLAAFWAQDAMAPIPPPPQTASPQPSPHSNIINFSDNKESRSPPTPAMTGQQQSPPLYQFDTIIQTMGLCSLPDPVSYLAHLGTLVEPERGEILLLEHGRSHYSWLNKLLDDLAAAHADRHGCWWNRDIGEIVQQSGLEIVESKRWHMGTTWKFVLRRPKKEKKDVGLEEKEGDGWADKNVRGWFSWGGKKS</sequence>
<accession>A0A1B7NNS2</accession>
<name>A0A1B7NNS2_9EURO</name>
<dbReference type="GO" id="GO:0008115">
    <property type="term" value="F:sarcosine oxidase activity"/>
    <property type="evidence" value="ECO:0007669"/>
    <property type="project" value="TreeGrafter"/>
</dbReference>
<evidence type="ECO:0000259" key="7">
    <source>
        <dbReference type="Pfam" id="PF01266"/>
    </source>
</evidence>
<comment type="caution">
    <text evidence="8">The sequence shown here is derived from an EMBL/GenBank/DDBJ whole genome shotgun (WGS) entry which is preliminary data.</text>
</comment>
<keyword evidence="9" id="KW-1185">Reference proteome</keyword>
<evidence type="ECO:0000256" key="4">
    <source>
        <dbReference type="ARBA" id="ARBA00022827"/>
    </source>
</evidence>